<dbReference type="Gene3D" id="2.60.120.260">
    <property type="entry name" value="Galactose-binding domain-like"/>
    <property type="match status" value="1"/>
</dbReference>
<accession>A0A6M0JYT8</accession>
<dbReference type="InterPro" id="IPR029455">
    <property type="entry name" value="GHL15"/>
</dbReference>
<dbReference type="Proteomes" id="UP000483379">
    <property type="component" value="Unassembled WGS sequence"/>
</dbReference>
<proteinExistence type="predicted"/>
<evidence type="ECO:0000313" key="2">
    <source>
        <dbReference type="EMBL" id="NEV62201.1"/>
    </source>
</evidence>
<evidence type="ECO:0000256" key="1">
    <source>
        <dbReference type="SAM" id="MobiDB-lite"/>
    </source>
</evidence>
<sequence length="1021" mass="109045">MIDRRTSLARSPRALAGATLRLRSIGGSFRLRHGHKLPGAGALLLLAWLPGTWVQAAPEVCGAPSLQASSESAVLLWQDCATGVWTVTATAGGSQVPIAHSGAITGSQGVTTVVRRLLEANDVVDVSGSTDIDFQLNVFGSWYDAFDFSYPDGAEACVDLTSTGAQLLVGPGRTPVTTPFSLLTLGACGASDFSCGAPSYNASTDAGTFLWQDCDSGQWSLRIAGGGHQTYATNSGAVVADQSFLSVSPVSLEANDGLDTSDPSRIDYDLIVGGVYQDGLNFRLAGGSSACLDTGNGDANVFVGPGRSAVGAPFDLLTLGECGGGSNPPDDPPTDPTPTGQYPYLTDAQSGDRVTTSLPSDIDDVPFPRLSTGDTKGYGTAQQFSKYDVVHLKGFSFGYLDDVQAINPEVKGFRFFCPLEYQGWPESNACYQGSGMPFGGTGPASQGCNMYAGHWLYAPGSRLRSWVSAGATTLQVDDASGFTAGRYVVIYDGGPGAFNNAEHVRVQSVNRSNNTLTLASRGYKSTAVSHAAGSIVAEHVLGNGEAQNPLNWAYNLSTASPRDASGRTLGEVMAAWLAENYDLGERGNVTGARIDGILFDSDFHFLEQSGHNKQPDVNNDLVLDNGIAADGTNLWGEGVERFYRLLRQRLPNVIITGGVTEARGYDSLNGTQLEGFPKSGNFNSAVPDYRDLDGKLSAYLVNMHHRGMGPRYTELSSKMPTLAYPNQADVWPTSNAPFRFSFGLALMNDGYFSQENWNTDDAWYDEYAVDVVPGSSTFGQAIASNPSNESAIRRHKGWMGYPLGPSYRVYDEASFAPERNLLSGGSFDSALGDWSGRNVSVYRDTSPGDFLDGSGALHISRHNSFTASKSGAQVVGPSVRLTAGREYTLAFAAKSSEPRTLQAAVGWQTVQKMEVPDAWVRRVVTFRATGTGSYDIRFEVGRENTEVWIDSVYVFEGNANVFRRDFDNAVVVVNATPTRRTVALGETLRRIRGTGQDSINNGASLNQVTIDPYDAAILIRP</sequence>
<dbReference type="SUPFAM" id="SSF49785">
    <property type="entry name" value="Galactose-binding domain-like"/>
    <property type="match status" value="1"/>
</dbReference>
<dbReference type="AlphaFoldDB" id="A0A6M0JYT8"/>
<evidence type="ECO:0000313" key="3">
    <source>
        <dbReference type="Proteomes" id="UP000483379"/>
    </source>
</evidence>
<feature type="region of interest" description="Disordered" evidence="1">
    <location>
        <begin position="321"/>
        <end position="343"/>
    </location>
</feature>
<gene>
    <name evidence="2" type="ORF">G3446_09910</name>
</gene>
<dbReference type="EMBL" id="JAAIJQ010000024">
    <property type="protein sequence ID" value="NEV62201.1"/>
    <property type="molecule type" value="Genomic_DNA"/>
</dbReference>
<dbReference type="RefSeq" id="WP_164452676.1">
    <property type="nucleotide sequence ID" value="NZ_JAAIJQ010000024.1"/>
</dbReference>
<keyword evidence="3" id="KW-1185">Reference proteome</keyword>
<evidence type="ECO:0008006" key="4">
    <source>
        <dbReference type="Google" id="ProtNLM"/>
    </source>
</evidence>
<dbReference type="InterPro" id="IPR008979">
    <property type="entry name" value="Galactose-bd-like_sf"/>
</dbReference>
<organism evidence="2 3">
    <name type="scientific">Thiorhodococcus minor</name>
    <dbReference type="NCBI Taxonomy" id="57489"/>
    <lineage>
        <taxon>Bacteria</taxon>
        <taxon>Pseudomonadati</taxon>
        <taxon>Pseudomonadota</taxon>
        <taxon>Gammaproteobacteria</taxon>
        <taxon>Chromatiales</taxon>
        <taxon>Chromatiaceae</taxon>
        <taxon>Thiorhodococcus</taxon>
    </lineage>
</organism>
<dbReference type="Pfam" id="PF14885">
    <property type="entry name" value="GHL15"/>
    <property type="match status" value="1"/>
</dbReference>
<comment type="caution">
    <text evidence="2">The sequence shown here is derived from an EMBL/GenBank/DDBJ whole genome shotgun (WGS) entry which is preliminary data.</text>
</comment>
<protein>
    <recommendedName>
        <fullName evidence="4">CBM-cenC domain-containing protein</fullName>
    </recommendedName>
</protein>
<reference evidence="2 3" key="1">
    <citation type="submission" date="2020-02" db="EMBL/GenBank/DDBJ databases">
        <title>Genome sequences of Thiorhodococcus mannitoliphagus and Thiorhodococcus minor, purple sulfur photosynthetic bacteria in the gammaproteobacterial family, Chromatiaceae.</title>
        <authorList>
            <person name="Aviles F.A."/>
            <person name="Meyer T.E."/>
            <person name="Kyndt J.A."/>
        </authorList>
    </citation>
    <scope>NUCLEOTIDE SEQUENCE [LARGE SCALE GENOMIC DNA]</scope>
    <source>
        <strain evidence="2 3">DSM 11518</strain>
    </source>
</reference>
<name>A0A6M0JYT8_9GAMM</name>